<keyword evidence="6" id="KW-0804">Transcription</keyword>
<feature type="compositionally biased region" description="Polar residues" evidence="9">
    <location>
        <begin position="27"/>
        <end position="45"/>
    </location>
</feature>
<keyword evidence="12" id="KW-1185">Reference proteome</keyword>
<feature type="domain" description="Bromo" evidence="10">
    <location>
        <begin position="82"/>
        <end position="152"/>
    </location>
</feature>
<feature type="compositionally biased region" description="Basic and acidic residues" evidence="9">
    <location>
        <begin position="52"/>
        <end position="66"/>
    </location>
</feature>
<feature type="region of interest" description="Disordered" evidence="9">
    <location>
        <begin position="557"/>
        <end position="628"/>
    </location>
</feature>
<evidence type="ECO:0000256" key="4">
    <source>
        <dbReference type="ARBA" id="ARBA00023015"/>
    </source>
</evidence>
<feature type="compositionally biased region" description="Low complexity" evidence="9">
    <location>
        <begin position="491"/>
        <end position="501"/>
    </location>
</feature>
<feature type="compositionally biased region" description="Acidic residues" evidence="9">
    <location>
        <begin position="577"/>
        <end position="588"/>
    </location>
</feature>
<dbReference type="GO" id="GO:0003682">
    <property type="term" value="F:chromatin binding"/>
    <property type="evidence" value="ECO:0007669"/>
    <property type="project" value="TreeGrafter"/>
</dbReference>
<evidence type="ECO:0000313" key="11">
    <source>
        <dbReference type="EMBL" id="GJE89603.1"/>
    </source>
</evidence>
<comment type="caution">
    <text evidence="11">The sequence shown here is derived from an EMBL/GenBank/DDBJ whole genome shotgun (WGS) entry which is preliminary data.</text>
</comment>
<evidence type="ECO:0000256" key="5">
    <source>
        <dbReference type="ARBA" id="ARBA00023117"/>
    </source>
</evidence>
<feature type="compositionally biased region" description="Basic residues" evidence="9">
    <location>
        <begin position="595"/>
        <end position="606"/>
    </location>
</feature>
<dbReference type="GO" id="GO:0016586">
    <property type="term" value="C:RSC-type complex"/>
    <property type="evidence" value="ECO:0007669"/>
    <property type="project" value="InterPro"/>
</dbReference>
<proteinExistence type="predicted"/>
<dbReference type="OrthoDB" id="6017at2759"/>
<evidence type="ECO:0000256" key="8">
    <source>
        <dbReference type="PROSITE-ProRule" id="PRU00035"/>
    </source>
</evidence>
<feature type="domain" description="Bromo" evidence="10">
    <location>
        <begin position="218"/>
        <end position="288"/>
    </location>
</feature>
<feature type="compositionally biased region" description="Pro residues" evidence="9">
    <location>
        <begin position="481"/>
        <end position="490"/>
    </location>
</feature>
<dbReference type="AlphaFoldDB" id="A0A9P3G794"/>
<dbReference type="InterPro" id="IPR001487">
    <property type="entry name" value="Bromodomain"/>
</dbReference>
<dbReference type="Gene3D" id="1.20.920.10">
    <property type="entry name" value="Bromodomain-like"/>
    <property type="match status" value="2"/>
</dbReference>
<dbReference type="GO" id="GO:0006338">
    <property type="term" value="P:chromatin remodeling"/>
    <property type="evidence" value="ECO:0007669"/>
    <property type="project" value="InterPro"/>
</dbReference>
<evidence type="ECO:0000256" key="9">
    <source>
        <dbReference type="SAM" id="MobiDB-lite"/>
    </source>
</evidence>
<feature type="region of interest" description="Disordered" evidence="9">
    <location>
        <begin position="169"/>
        <end position="199"/>
    </location>
</feature>
<dbReference type="CDD" id="cd04369">
    <property type="entry name" value="Bromodomain"/>
    <property type="match status" value="1"/>
</dbReference>
<evidence type="ECO:0000313" key="12">
    <source>
        <dbReference type="Proteomes" id="UP000703269"/>
    </source>
</evidence>
<evidence type="ECO:0000256" key="6">
    <source>
        <dbReference type="ARBA" id="ARBA00023163"/>
    </source>
</evidence>
<dbReference type="EMBL" id="BPQB01000013">
    <property type="protein sequence ID" value="GJE89603.1"/>
    <property type="molecule type" value="Genomic_DNA"/>
</dbReference>
<dbReference type="InterPro" id="IPR036427">
    <property type="entry name" value="Bromodomain-like_sf"/>
</dbReference>
<name>A0A9P3G794_9APHY</name>
<feature type="region of interest" description="Disordered" evidence="9">
    <location>
        <begin position="320"/>
        <end position="378"/>
    </location>
</feature>
<dbReference type="InterPro" id="IPR037382">
    <property type="entry name" value="Rsc/polybromo"/>
</dbReference>
<feature type="compositionally biased region" description="Low complexity" evidence="9">
    <location>
        <begin position="356"/>
        <end position="365"/>
    </location>
</feature>
<evidence type="ECO:0000259" key="10">
    <source>
        <dbReference type="PROSITE" id="PS50014"/>
    </source>
</evidence>
<dbReference type="SMART" id="SM00297">
    <property type="entry name" value="BROMO"/>
    <property type="match status" value="2"/>
</dbReference>
<feature type="compositionally biased region" description="Basic and acidic residues" evidence="9">
    <location>
        <begin position="567"/>
        <end position="576"/>
    </location>
</feature>
<gene>
    <name evidence="11" type="ORF">PsYK624_057070</name>
</gene>
<organism evidence="11 12">
    <name type="scientific">Phanerochaete sordida</name>
    <dbReference type="NCBI Taxonomy" id="48140"/>
    <lineage>
        <taxon>Eukaryota</taxon>
        <taxon>Fungi</taxon>
        <taxon>Dikarya</taxon>
        <taxon>Basidiomycota</taxon>
        <taxon>Agaricomycotina</taxon>
        <taxon>Agaricomycetes</taxon>
        <taxon>Polyporales</taxon>
        <taxon>Phanerochaetaceae</taxon>
        <taxon>Phanerochaete</taxon>
    </lineage>
</organism>
<dbReference type="Proteomes" id="UP000703269">
    <property type="component" value="Unassembled WGS sequence"/>
</dbReference>
<comment type="subcellular location">
    <subcellularLocation>
        <location evidence="1">Nucleus</location>
    </subcellularLocation>
</comment>
<keyword evidence="3" id="KW-0156">Chromatin regulator</keyword>
<dbReference type="Pfam" id="PF00439">
    <property type="entry name" value="Bromodomain"/>
    <property type="match status" value="2"/>
</dbReference>
<evidence type="ECO:0000256" key="7">
    <source>
        <dbReference type="ARBA" id="ARBA00023242"/>
    </source>
</evidence>
<reference evidence="11 12" key="1">
    <citation type="submission" date="2021-08" db="EMBL/GenBank/DDBJ databases">
        <title>Draft Genome Sequence of Phanerochaete sordida strain YK-624.</title>
        <authorList>
            <person name="Mori T."/>
            <person name="Dohra H."/>
            <person name="Suzuki T."/>
            <person name="Kawagishi H."/>
            <person name="Hirai H."/>
        </authorList>
    </citation>
    <scope>NUCLEOTIDE SEQUENCE [LARGE SCALE GENOMIC DNA]</scope>
    <source>
        <strain evidence="11 12">YK-624</strain>
    </source>
</reference>
<protein>
    <submittedName>
        <fullName evidence="11">Bromodomain domain-containing protein</fullName>
    </submittedName>
</protein>
<feature type="region of interest" description="Disordered" evidence="9">
    <location>
        <begin position="466"/>
        <end position="518"/>
    </location>
</feature>
<accession>A0A9P3G794</accession>
<keyword evidence="7" id="KW-0539">Nucleus</keyword>
<sequence length="677" mass="74145">MSKREASTLAAQGVDVDAPRAKRQKTVAASTQNAGVSGETSTAHSSGGVGGEDAKSAEDPEQVKERGLKLWQTIKDAKDKESGRQLSHDFLRLPSKRQYPDYYDQIKRPIALDDIKKRLESGQYAFFEEVRADFEQCFKNAKKYNMKESQIWRDAKLLHKLVNKESSRITGVPAGDEDDAEANGEAGSDTEDKKKKAPNMSRLLKTRLQKLVEKTDDNGRVLSAEFMELPNRKQWPVYYKIIKKPQCLENIFKRLKRKEYHTPLEFANDVELVFSNALEFNQEHTGIWEDALILRDYFRQLLSDLPPPFTIPAYASPDHSTKVKLKMPQATTAQPPAPQASSSTLPIAPMNAPTVASPRPIARAPPLAPATSSPVVQPATSPAVFTSVMSPPAPPKATPAVVNGSATTSSVPHAASPYPTLPATAAAPQTTLAVASTPQQAYGSAYGHHYPAAAYRVTVPSTSLPNTNNIGPTTRQYAPPAVQPQAPPLPQQRSQSQVPLVAKSPTPTEAGRPLRHVSVLTKPAGRRLDMDYRDGVKIWSARLGSAETSLRVSGVKYLDDDDSDAEDGAHGEVERHEEEEEGEEEEEPQPQVPQKRPRGRPRKKRGKANESPKGKGKAPAKQRPTEGELQVKLNSVVISPTEEGVWEFELPVGLSVVEVGAKGGMTWRVYLDRIALA</sequence>
<feature type="region of interest" description="Disordered" evidence="9">
    <location>
        <begin position="1"/>
        <end position="66"/>
    </location>
</feature>
<evidence type="ECO:0000256" key="3">
    <source>
        <dbReference type="ARBA" id="ARBA00022853"/>
    </source>
</evidence>
<keyword evidence="2" id="KW-0677">Repeat</keyword>
<feature type="compositionally biased region" description="Low complexity" evidence="9">
    <location>
        <begin position="328"/>
        <end position="344"/>
    </location>
</feature>
<evidence type="ECO:0000256" key="2">
    <source>
        <dbReference type="ARBA" id="ARBA00022737"/>
    </source>
</evidence>
<dbReference type="SUPFAM" id="SSF47370">
    <property type="entry name" value="Bromodomain"/>
    <property type="match status" value="2"/>
</dbReference>
<keyword evidence="5 8" id="KW-0103">Bromodomain</keyword>
<dbReference type="PANTHER" id="PTHR16062">
    <property type="entry name" value="SWI/SNF-RELATED"/>
    <property type="match status" value="1"/>
</dbReference>
<keyword evidence="4" id="KW-0805">Transcription regulation</keyword>
<dbReference type="GO" id="GO:0006368">
    <property type="term" value="P:transcription elongation by RNA polymerase II"/>
    <property type="evidence" value="ECO:0007669"/>
    <property type="project" value="TreeGrafter"/>
</dbReference>
<dbReference type="PANTHER" id="PTHR16062:SF19">
    <property type="entry name" value="PROTEIN POLYBROMO-1"/>
    <property type="match status" value="1"/>
</dbReference>
<dbReference type="PRINTS" id="PR00503">
    <property type="entry name" value="BROMODOMAIN"/>
</dbReference>
<evidence type="ECO:0000256" key="1">
    <source>
        <dbReference type="ARBA" id="ARBA00004123"/>
    </source>
</evidence>
<dbReference type="PROSITE" id="PS50014">
    <property type="entry name" value="BROMODOMAIN_2"/>
    <property type="match status" value="2"/>
</dbReference>